<evidence type="ECO:0000313" key="3">
    <source>
        <dbReference type="EMBL" id="GFR63552.1"/>
    </source>
</evidence>
<proteinExistence type="predicted"/>
<feature type="transmembrane region" description="Helical" evidence="2">
    <location>
        <begin position="40"/>
        <end position="67"/>
    </location>
</feature>
<name>A0AAV4ERC5_9GAST</name>
<comment type="caution">
    <text evidence="3">The sequence shown here is derived from an EMBL/GenBank/DDBJ whole genome shotgun (WGS) entry which is preliminary data.</text>
</comment>
<evidence type="ECO:0000313" key="4">
    <source>
        <dbReference type="Proteomes" id="UP000762676"/>
    </source>
</evidence>
<keyword evidence="2" id="KW-0472">Membrane</keyword>
<gene>
    <name evidence="3" type="ORF">ElyMa_000159000</name>
</gene>
<sequence length="201" mass="21200">MALPVTKDGRRKKEEEGKGEDMEEKAERKNANDKKQKRNIVVVVVVVAAAVAEVVVGVVVVVVVVVVVAAVEVVVVVVVVVVVIVCSSGIGSYKQTCGSSGNIGFGSNRNKGGVGEGRIGAFVLLERCSVRIDQLCGTRDLDSTTNVTARSNQAWEEMRGGGGTVPRLTAASIFRCEAARALVVSESSRSALKREIATMDK</sequence>
<accession>A0AAV4ERC5</accession>
<keyword evidence="4" id="KW-1185">Reference proteome</keyword>
<protein>
    <submittedName>
        <fullName evidence="3">Uncharacterized protein</fullName>
    </submittedName>
</protein>
<feature type="compositionally biased region" description="Basic and acidic residues" evidence="1">
    <location>
        <begin position="7"/>
        <end position="31"/>
    </location>
</feature>
<feature type="region of interest" description="Disordered" evidence="1">
    <location>
        <begin position="1"/>
        <end position="31"/>
    </location>
</feature>
<evidence type="ECO:0000256" key="1">
    <source>
        <dbReference type="SAM" id="MobiDB-lite"/>
    </source>
</evidence>
<organism evidence="3 4">
    <name type="scientific">Elysia marginata</name>
    <dbReference type="NCBI Taxonomy" id="1093978"/>
    <lineage>
        <taxon>Eukaryota</taxon>
        <taxon>Metazoa</taxon>
        <taxon>Spiralia</taxon>
        <taxon>Lophotrochozoa</taxon>
        <taxon>Mollusca</taxon>
        <taxon>Gastropoda</taxon>
        <taxon>Heterobranchia</taxon>
        <taxon>Euthyneura</taxon>
        <taxon>Panpulmonata</taxon>
        <taxon>Sacoglossa</taxon>
        <taxon>Placobranchoidea</taxon>
        <taxon>Plakobranchidae</taxon>
        <taxon>Elysia</taxon>
    </lineage>
</organism>
<dbReference type="Proteomes" id="UP000762676">
    <property type="component" value="Unassembled WGS sequence"/>
</dbReference>
<keyword evidence="2" id="KW-1133">Transmembrane helix</keyword>
<feature type="transmembrane region" description="Helical" evidence="2">
    <location>
        <begin position="73"/>
        <end position="93"/>
    </location>
</feature>
<dbReference type="AlphaFoldDB" id="A0AAV4ERC5"/>
<reference evidence="3 4" key="1">
    <citation type="journal article" date="2021" name="Elife">
        <title>Chloroplast acquisition without the gene transfer in kleptoplastic sea slugs, Plakobranchus ocellatus.</title>
        <authorList>
            <person name="Maeda T."/>
            <person name="Takahashi S."/>
            <person name="Yoshida T."/>
            <person name="Shimamura S."/>
            <person name="Takaki Y."/>
            <person name="Nagai Y."/>
            <person name="Toyoda A."/>
            <person name="Suzuki Y."/>
            <person name="Arimoto A."/>
            <person name="Ishii H."/>
            <person name="Satoh N."/>
            <person name="Nishiyama T."/>
            <person name="Hasebe M."/>
            <person name="Maruyama T."/>
            <person name="Minagawa J."/>
            <person name="Obokata J."/>
            <person name="Shigenobu S."/>
        </authorList>
    </citation>
    <scope>NUCLEOTIDE SEQUENCE [LARGE SCALE GENOMIC DNA]</scope>
</reference>
<evidence type="ECO:0000256" key="2">
    <source>
        <dbReference type="SAM" id="Phobius"/>
    </source>
</evidence>
<keyword evidence="2" id="KW-0812">Transmembrane</keyword>
<dbReference type="EMBL" id="BMAT01000296">
    <property type="protein sequence ID" value="GFR63552.1"/>
    <property type="molecule type" value="Genomic_DNA"/>
</dbReference>